<gene>
    <name evidence="1" type="ORF">GGQ66_002117</name>
</gene>
<accession>A0A7W6K1P5</accession>
<name>A0A7W6K1P5_9HYPH</name>
<proteinExistence type="predicted"/>
<comment type="caution">
    <text evidence="1">The sequence shown here is derived from an EMBL/GenBank/DDBJ whole genome shotgun (WGS) entry which is preliminary data.</text>
</comment>
<evidence type="ECO:0000313" key="2">
    <source>
        <dbReference type="Proteomes" id="UP000584824"/>
    </source>
</evidence>
<dbReference type="RefSeq" id="WP_183792198.1">
    <property type="nucleotide sequence ID" value="NZ_JACIDU010000007.1"/>
</dbReference>
<protein>
    <submittedName>
        <fullName evidence="1">Uncharacterized protein</fullName>
    </submittedName>
</protein>
<dbReference type="Proteomes" id="UP000584824">
    <property type="component" value="Unassembled WGS sequence"/>
</dbReference>
<reference evidence="1 2" key="1">
    <citation type="submission" date="2020-08" db="EMBL/GenBank/DDBJ databases">
        <title>Genomic Encyclopedia of Type Strains, Phase IV (KMG-IV): sequencing the most valuable type-strain genomes for metagenomic binning, comparative biology and taxonomic classification.</title>
        <authorList>
            <person name="Goeker M."/>
        </authorList>
    </citation>
    <scope>NUCLEOTIDE SEQUENCE [LARGE SCALE GENOMIC DNA]</scope>
    <source>
        <strain evidence="1 2">DSM 26385</strain>
    </source>
</reference>
<dbReference type="EMBL" id="JACIDU010000007">
    <property type="protein sequence ID" value="MBB4103559.1"/>
    <property type="molecule type" value="Genomic_DNA"/>
</dbReference>
<organism evidence="1 2">
    <name type="scientific">Allorhizobium borbori</name>
    <dbReference type="NCBI Taxonomy" id="485907"/>
    <lineage>
        <taxon>Bacteria</taxon>
        <taxon>Pseudomonadati</taxon>
        <taxon>Pseudomonadota</taxon>
        <taxon>Alphaproteobacteria</taxon>
        <taxon>Hyphomicrobiales</taxon>
        <taxon>Rhizobiaceae</taxon>
        <taxon>Rhizobium/Agrobacterium group</taxon>
        <taxon>Allorhizobium</taxon>
    </lineage>
</organism>
<sequence length="147" mass="16803">MTEPRKRPRAPNGVNLHRFLDEFGVKVRPPRESRTPRPANVVYGGRTIVRLMKQDVERCRTVIMSIKASNPAAFDNRIIWSVFRFIGAHWSEEPRQRVVARFARIDLAEINERAQRLATGRNGQMGKVAEKIATLLADRLLDEDDAA</sequence>
<dbReference type="AlphaFoldDB" id="A0A7W6K1P5"/>
<keyword evidence="2" id="KW-1185">Reference proteome</keyword>
<evidence type="ECO:0000313" key="1">
    <source>
        <dbReference type="EMBL" id="MBB4103559.1"/>
    </source>
</evidence>